<evidence type="ECO:0000256" key="6">
    <source>
        <dbReference type="ARBA" id="ARBA00023136"/>
    </source>
</evidence>
<organism evidence="10 11">
    <name type="scientific">Desulfosarcina widdelii</name>
    <dbReference type="NCBI Taxonomy" id="947919"/>
    <lineage>
        <taxon>Bacteria</taxon>
        <taxon>Pseudomonadati</taxon>
        <taxon>Thermodesulfobacteriota</taxon>
        <taxon>Desulfobacteria</taxon>
        <taxon>Desulfobacterales</taxon>
        <taxon>Desulfosarcinaceae</taxon>
        <taxon>Desulfosarcina</taxon>
    </lineage>
</organism>
<feature type="transmembrane region" description="Helical" evidence="7">
    <location>
        <begin position="90"/>
        <end position="109"/>
    </location>
</feature>
<feature type="domain" description="Mechanosensitive ion channel MscS" evidence="8">
    <location>
        <begin position="117"/>
        <end position="167"/>
    </location>
</feature>
<gene>
    <name evidence="10" type="ORF">DSCW_36290</name>
</gene>
<evidence type="ECO:0000313" key="11">
    <source>
        <dbReference type="Proteomes" id="UP000427769"/>
    </source>
</evidence>
<evidence type="ECO:0000256" key="4">
    <source>
        <dbReference type="ARBA" id="ARBA00022692"/>
    </source>
</evidence>
<dbReference type="InterPro" id="IPR006685">
    <property type="entry name" value="MscS_channel_2nd"/>
</dbReference>
<dbReference type="SUPFAM" id="SSF82689">
    <property type="entry name" value="Mechanosensitive channel protein MscS (YggB), C-terminal domain"/>
    <property type="match status" value="1"/>
</dbReference>
<evidence type="ECO:0000259" key="8">
    <source>
        <dbReference type="Pfam" id="PF00924"/>
    </source>
</evidence>
<dbReference type="Gene3D" id="2.30.30.60">
    <property type="match status" value="1"/>
</dbReference>
<keyword evidence="5 7" id="KW-1133">Transmembrane helix</keyword>
<protein>
    <submittedName>
        <fullName evidence="10">Mechanosensitive ion channel protein MscS</fullName>
    </submittedName>
</protein>
<dbReference type="InterPro" id="IPR010920">
    <property type="entry name" value="LSM_dom_sf"/>
</dbReference>
<evidence type="ECO:0000256" key="2">
    <source>
        <dbReference type="ARBA" id="ARBA00008017"/>
    </source>
</evidence>
<dbReference type="SUPFAM" id="SSF50182">
    <property type="entry name" value="Sm-like ribonucleoproteins"/>
    <property type="match status" value="1"/>
</dbReference>
<evidence type="ECO:0000256" key="5">
    <source>
        <dbReference type="ARBA" id="ARBA00022989"/>
    </source>
</evidence>
<feature type="domain" description="Mechanosensitive ion channel MscS C-terminal" evidence="9">
    <location>
        <begin position="176"/>
        <end position="256"/>
    </location>
</feature>
<evidence type="ECO:0000313" key="10">
    <source>
        <dbReference type="EMBL" id="BBO76212.1"/>
    </source>
</evidence>
<sequence>MGSVSTNFSNYVSEISRIGGEFGPMLVKGMILLLIVLILAKYLARFLVPLLVKIGVSDRNAAYSVTGLHILILLIGTILVLSMVGFPGSLLVRVVMVFLMVVLAVYIIAKPYVPQLPFQKGDIIKTAAGSGTVDQMSIINTRLRTFDGKMIYIPNQKIFNDTVTNSSVRPNRRLDIDFFIPYDQDVEKVKAAVGEILQEEEIVLEKPAPRIVIDKFTPDYMEMKARFWVERKHALTGRWGLNEKIKLRFEEEGISMASPRLQVSLPHEEQN</sequence>
<keyword evidence="11" id="KW-1185">Reference proteome</keyword>
<comment type="similarity">
    <text evidence="2">Belongs to the MscS (TC 1.A.23) family.</text>
</comment>
<name>A0A5K7Z2G8_9BACT</name>
<evidence type="ECO:0000256" key="1">
    <source>
        <dbReference type="ARBA" id="ARBA00004651"/>
    </source>
</evidence>
<dbReference type="Proteomes" id="UP000427769">
    <property type="component" value="Chromosome"/>
</dbReference>
<reference evidence="10 11" key="1">
    <citation type="submission" date="2019-11" db="EMBL/GenBank/DDBJ databases">
        <title>Comparative genomics of hydrocarbon-degrading Desulfosarcina strains.</title>
        <authorList>
            <person name="Watanabe M."/>
            <person name="Kojima H."/>
            <person name="Fukui M."/>
        </authorList>
    </citation>
    <scope>NUCLEOTIDE SEQUENCE [LARGE SCALE GENOMIC DNA]</scope>
    <source>
        <strain evidence="10 11">PP31</strain>
    </source>
</reference>
<keyword evidence="3" id="KW-1003">Cell membrane</keyword>
<dbReference type="RefSeq" id="WP_170302354.1">
    <property type="nucleotide sequence ID" value="NZ_AP021875.1"/>
</dbReference>
<proteinExistence type="inferred from homology"/>
<dbReference type="Pfam" id="PF00924">
    <property type="entry name" value="MS_channel_2nd"/>
    <property type="match status" value="1"/>
</dbReference>
<evidence type="ECO:0000256" key="7">
    <source>
        <dbReference type="SAM" id="Phobius"/>
    </source>
</evidence>
<dbReference type="Pfam" id="PF21082">
    <property type="entry name" value="MS_channel_3rd"/>
    <property type="match status" value="1"/>
</dbReference>
<dbReference type="InterPro" id="IPR006686">
    <property type="entry name" value="MscS_channel_CS"/>
</dbReference>
<accession>A0A5K7Z2G8</accession>
<dbReference type="AlphaFoldDB" id="A0A5K7Z2G8"/>
<dbReference type="InterPro" id="IPR045275">
    <property type="entry name" value="MscS_archaea/bacteria_type"/>
</dbReference>
<feature type="transmembrane region" description="Helical" evidence="7">
    <location>
        <begin position="60"/>
        <end position="84"/>
    </location>
</feature>
<dbReference type="InterPro" id="IPR011066">
    <property type="entry name" value="MscS_channel_C_sf"/>
</dbReference>
<dbReference type="GO" id="GO:0005886">
    <property type="term" value="C:plasma membrane"/>
    <property type="evidence" value="ECO:0007669"/>
    <property type="project" value="UniProtKB-SubCell"/>
</dbReference>
<dbReference type="PANTHER" id="PTHR30221:SF1">
    <property type="entry name" value="SMALL-CONDUCTANCE MECHANOSENSITIVE CHANNEL"/>
    <property type="match status" value="1"/>
</dbReference>
<dbReference type="PANTHER" id="PTHR30221">
    <property type="entry name" value="SMALL-CONDUCTANCE MECHANOSENSITIVE CHANNEL"/>
    <property type="match status" value="1"/>
</dbReference>
<keyword evidence="6 7" id="KW-0472">Membrane</keyword>
<comment type="subcellular location">
    <subcellularLocation>
        <location evidence="1">Cell membrane</location>
        <topology evidence="1">Multi-pass membrane protein</topology>
    </subcellularLocation>
</comment>
<dbReference type="InterPro" id="IPR049278">
    <property type="entry name" value="MS_channel_C"/>
</dbReference>
<feature type="transmembrane region" description="Helical" evidence="7">
    <location>
        <begin position="30"/>
        <end position="48"/>
    </location>
</feature>
<dbReference type="KEGG" id="dwd:DSCW_36290"/>
<dbReference type="InterPro" id="IPR023408">
    <property type="entry name" value="MscS_beta-dom_sf"/>
</dbReference>
<dbReference type="EMBL" id="AP021875">
    <property type="protein sequence ID" value="BBO76212.1"/>
    <property type="molecule type" value="Genomic_DNA"/>
</dbReference>
<evidence type="ECO:0000256" key="3">
    <source>
        <dbReference type="ARBA" id="ARBA00022475"/>
    </source>
</evidence>
<evidence type="ECO:0000259" key="9">
    <source>
        <dbReference type="Pfam" id="PF21082"/>
    </source>
</evidence>
<dbReference type="GO" id="GO:0008381">
    <property type="term" value="F:mechanosensitive monoatomic ion channel activity"/>
    <property type="evidence" value="ECO:0007669"/>
    <property type="project" value="InterPro"/>
</dbReference>
<keyword evidence="4 7" id="KW-0812">Transmembrane</keyword>
<dbReference type="Gene3D" id="3.30.70.100">
    <property type="match status" value="1"/>
</dbReference>
<dbReference type="PROSITE" id="PS01246">
    <property type="entry name" value="UPF0003"/>
    <property type="match status" value="1"/>
</dbReference>